<feature type="compositionally biased region" description="Low complexity" evidence="1">
    <location>
        <begin position="35"/>
        <end position="45"/>
    </location>
</feature>
<feature type="region of interest" description="Disordered" evidence="1">
    <location>
        <begin position="20"/>
        <end position="45"/>
    </location>
</feature>
<dbReference type="OrthoDB" id="313543at2157"/>
<proteinExistence type="predicted"/>
<keyword evidence="3" id="KW-1185">Reference proteome</keyword>
<evidence type="ECO:0000313" key="3">
    <source>
        <dbReference type="Proteomes" id="UP000243250"/>
    </source>
</evidence>
<evidence type="ECO:0000313" key="2">
    <source>
        <dbReference type="EMBL" id="SFR35688.1"/>
    </source>
</evidence>
<protein>
    <submittedName>
        <fullName evidence="2">Uncharacterized protein</fullName>
    </submittedName>
</protein>
<dbReference type="Proteomes" id="UP000243250">
    <property type="component" value="Unassembled WGS sequence"/>
</dbReference>
<name>A0A1I6G0H4_9EURY</name>
<dbReference type="AlphaFoldDB" id="A0A1I6G0H4"/>
<evidence type="ECO:0000256" key="1">
    <source>
        <dbReference type="SAM" id="MobiDB-lite"/>
    </source>
</evidence>
<organism evidence="2 3">
    <name type="scientific">Halogeometricum limi</name>
    <dbReference type="NCBI Taxonomy" id="555875"/>
    <lineage>
        <taxon>Archaea</taxon>
        <taxon>Methanobacteriati</taxon>
        <taxon>Methanobacteriota</taxon>
        <taxon>Stenosarchaea group</taxon>
        <taxon>Halobacteria</taxon>
        <taxon>Halobacteriales</taxon>
        <taxon>Haloferacaceae</taxon>
        <taxon>Halogeometricum</taxon>
    </lineage>
</organism>
<sequence length="158" mass="16557">MMRRTVLASALTLALPLSGCLGGTGPGDDPETETTTETRTDGGQTLSVESTSLSSLDDCPEVSIASEGDSSVVCRGCVRGKNGCTVAKLGDVSYDADTDELRVLVVTEEERGEDQMCTQALVDLGYEVRVELDGGLPTTVALRHDDVDGEQDVATQSL</sequence>
<dbReference type="RefSeq" id="WP_089876696.1">
    <property type="nucleotide sequence ID" value="NZ_FOYS01000001.1"/>
</dbReference>
<accession>A0A1I6G0H4</accession>
<reference evidence="3" key="1">
    <citation type="submission" date="2016-10" db="EMBL/GenBank/DDBJ databases">
        <authorList>
            <person name="Varghese N."/>
            <person name="Submissions S."/>
        </authorList>
    </citation>
    <scope>NUCLEOTIDE SEQUENCE [LARGE SCALE GENOMIC DNA]</scope>
    <source>
        <strain evidence="3">CGMCC 1.8711</strain>
    </source>
</reference>
<dbReference type="EMBL" id="FOYS01000001">
    <property type="protein sequence ID" value="SFR35688.1"/>
    <property type="molecule type" value="Genomic_DNA"/>
</dbReference>
<gene>
    <name evidence="2" type="ORF">SAMN04488124_0659</name>
</gene>